<dbReference type="GO" id="GO:0016787">
    <property type="term" value="F:hydrolase activity"/>
    <property type="evidence" value="ECO:0007669"/>
    <property type="project" value="UniProtKB-KW"/>
</dbReference>
<gene>
    <name evidence="3" type="ORF">ACFOEI_14990</name>
</gene>
<sequence length="257" mass="28570">MLIDAHCHLDFEAFDEDREAMFSRAHEAGVRHFLVPGTTRRRWPDVVGVAQRSDVSLSLGLHPYFMHEHGPDDIEALEQALDDHPEVIALGECGIDARFEETLDDQWALFEEQLRIAKARRLPAVIHCVHANDKVAKRLRQLELPAGGLIHAFAGSPEQAGKFIDLGFVVGLGGATTYERAKRVHRAVAALPDDGFVLETDSPDMPLCGFQGQRNEPERIAMVCRQVAELRGQAYEKVAEHTTANVRRVFGIVVHGS</sequence>
<dbReference type="EMBL" id="JBHRUH010000031">
    <property type="protein sequence ID" value="MFC3293360.1"/>
    <property type="molecule type" value="Genomic_DNA"/>
</dbReference>
<dbReference type="PROSITE" id="PS01137">
    <property type="entry name" value="TATD_1"/>
    <property type="match status" value="1"/>
</dbReference>
<name>A0ABV7M518_9GAMM</name>
<accession>A0ABV7M518</accession>
<protein>
    <submittedName>
        <fullName evidence="3">TatD family hydrolase</fullName>
        <ecNumber evidence="3">3.1.-.-</ecNumber>
    </submittedName>
</protein>
<keyword evidence="4" id="KW-1185">Reference proteome</keyword>
<evidence type="ECO:0000256" key="1">
    <source>
        <dbReference type="ARBA" id="ARBA00009275"/>
    </source>
</evidence>
<evidence type="ECO:0000256" key="2">
    <source>
        <dbReference type="ARBA" id="ARBA00022801"/>
    </source>
</evidence>
<organism evidence="3 4">
    <name type="scientific">Modicisalibacter luteus</name>
    <dbReference type="NCBI Taxonomy" id="453962"/>
    <lineage>
        <taxon>Bacteria</taxon>
        <taxon>Pseudomonadati</taxon>
        <taxon>Pseudomonadota</taxon>
        <taxon>Gammaproteobacteria</taxon>
        <taxon>Oceanospirillales</taxon>
        <taxon>Halomonadaceae</taxon>
        <taxon>Modicisalibacter</taxon>
    </lineage>
</organism>
<reference evidence="4" key="1">
    <citation type="journal article" date="2019" name="Int. J. Syst. Evol. Microbiol.">
        <title>The Global Catalogue of Microorganisms (GCM) 10K type strain sequencing project: providing services to taxonomists for standard genome sequencing and annotation.</title>
        <authorList>
            <consortium name="The Broad Institute Genomics Platform"/>
            <consortium name="The Broad Institute Genome Sequencing Center for Infectious Disease"/>
            <person name="Wu L."/>
            <person name="Ma J."/>
        </authorList>
    </citation>
    <scope>NUCLEOTIDE SEQUENCE [LARGE SCALE GENOMIC DNA]</scope>
    <source>
        <strain evidence="4">KCTC 12847</strain>
    </source>
</reference>
<dbReference type="CDD" id="cd01310">
    <property type="entry name" value="TatD_DNAse"/>
    <property type="match status" value="1"/>
</dbReference>
<dbReference type="PIRSF" id="PIRSF005902">
    <property type="entry name" value="DNase_TatD"/>
    <property type="match status" value="1"/>
</dbReference>
<dbReference type="EC" id="3.1.-.-" evidence="3"/>
<comment type="caution">
    <text evidence="3">The sequence shown here is derived from an EMBL/GenBank/DDBJ whole genome shotgun (WGS) entry which is preliminary data.</text>
</comment>
<evidence type="ECO:0000313" key="3">
    <source>
        <dbReference type="EMBL" id="MFC3293360.1"/>
    </source>
</evidence>
<dbReference type="PANTHER" id="PTHR46124:SF3">
    <property type="entry name" value="HYDROLASE"/>
    <property type="match status" value="1"/>
</dbReference>
<dbReference type="Pfam" id="PF01026">
    <property type="entry name" value="TatD_DNase"/>
    <property type="match status" value="1"/>
</dbReference>
<proteinExistence type="inferred from homology"/>
<dbReference type="RefSeq" id="WP_019017629.1">
    <property type="nucleotide sequence ID" value="NZ_BMXD01000001.1"/>
</dbReference>
<dbReference type="SUPFAM" id="SSF51556">
    <property type="entry name" value="Metallo-dependent hydrolases"/>
    <property type="match status" value="1"/>
</dbReference>
<dbReference type="InterPro" id="IPR032466">
    <property type="entry name" value="Metal_Hydrolase"/>
</dbReference>
<dbReference type="InterPro" id="IPR001130">
    <property type="entry name" value="TatD-like"/>
</dbReference>
<evidence type="ECO:0000313" key="4">
    <source>
        <dbReference type="Proteomes" id="UP001595640"/>
    </source>
</evidence>
<dbReference type="Proteomes" id="UP001595640">
    <property type="component" value="Unassembled WGS sequence"/>
</dbReference>
<keyword evidence="2 3" id="KW-0378">Hydrolase</keyword>
<dbReference type="Gene3D" id="3.20.20.140">
    <property type="entry name" value="Metal-dependent hydrolases"/>
    <property type="match status" value="1"/>
</dbReference>
<dbReference type="InterPro" id="IPR018228">
    <property type="entry name" value="DNase_TatD-rel_CS"/>
</dbReference>
<dbReference type="PANTHER" id="PTHR46124">
    <property type="entry name" value="D-AMINOACYL-TRNA DEACYLASE"/>
    <property type="match status" value="1"/>
</dbReference>
<comment type="similarity">
    <text evidence="1">Belongs to the metallo-dependent hydrolases superfamily. TatD-type hydrolase family.</text>
</comment>